<evidence type="ECO:0000259" key="4">
    <source>
        <dbReference type="Pfam" id="PF00248"/>
    </source>
</evidence>
<dbReference type="CDD" id="cd19138">
    <property type="entry name" value="AKR_YeaE"/>
    <property type="match status" value="1"/>
</dbReference>
<dbReference type="SUPFAM" id="SSF51430">
    <property type="entry name" value="NAD(P)-linked oxidoreductase"/>
    <property type="match status" value="1"/>
</dbReference>
<proteinExistence type="predicted"/>
<dbReference type="PRINTS" id="PR00069">
    <property type="entry name" value="ALDKETRDTASE"/>
</dbReference>
<dbReference type="AlphaFoldDB" id="A0A922P2J2"/>
<feature type="domain" description="NADP-dependent oxidoreductase" evidence="4">
    <location>
        <begin position="20"/>
        <end position="268"/>
    </location>
</feature>
<evidence type="ECO:0000313" key="5">
    <source>
        <dbReference type="EMBL" id="KEQ10179.1"/>
    </source>
</evidence>
<dbReference type="PANTHER" id="PTHR43638:SF3">
    <property type="entry name" value="ALDEHYDE REDUCTASE"/>
    <property type="match status" value="1"/>
</dbReference>
<dbReference type="GO" id="GO:0016491">
    <property type="term" value="F:oxidoreductase activity"/>
    <property type="evidence" value="ECO:0007669"/>
    <property type="project" value="InterPro"/>
</dbReference>
<organism evidence="5 6">
    <name type="scientific">Pseudorhizobium pelagicum</name>
    <dbReference type="NCBI Taxonomy" id="1509405"/>
    <lineage>
        <taxon>Bacteria</taxon>
        <taxon>Pseudomonadati</taxon>
        <taxon>Pseudomonadota</taxon>
        <taxon>Alphaproteobacteria</taxon>
        <taxon>Hyphomicrobiales</taxon>
        <taxon>Rhizobiaceae</taxon>
        <taxon>Rhizobium/Agrobacterium group</taxon>
        <taxon>Pseudorhizobium</taxon>
    </lineage>
</organism>
<dbReference type="OrthoDB" id="9772407at2"/>
<comment type="caution">
    <text evidence="5">The sequence shown here is derived from an EMBL/GenBank/DDBJ whole genome shotgun (WGS) entry which is preliminary data.</text>
</comment>
<dbReference type="PIRSF" id="PIRSF000097">
    <property type="entry name" value="AKR"/>
    <property type="match status" value="1"/>
</dbReference>
<dbReference type="Pfam" id="PF00248">
    <property type="entry name" value="Aldo_ket_red"/>
    <property type="match status" value="1"/>
</dbReference>
<dbReference type="InterPro" id="IPR023210">
    <property type="entry name" value="NADP_OxRdtase_dom"/>
</dbReference>
<sequence>MIDDTLPTVTLSSGATVPALGLGTWHMGEDPAQAAQEVAALKAGLDLGLTLVDTAEMYAEGGAEEIVGEAIDGRRDEVFLVSKVYPWNASREGTIAACERSLERLRTDRLDLYLVHWRGEHPLAETVGALEELRNQGKIGAWGVSNFDVDDMEELMDVPGGENCTVNQVLYNLSRRGVEYDLLPWCQERGIAVMAYSPIEQGRLIRSEALARIAKAYQATPAQVALAFLLEREGVIAIPKSANTSRVAENCEAARLELTEEDLQALDAAFPPPAKKTPLAML</sequence>
<keyword evidence="6" id="KW-1185">Reference proteome</keyword>
<dbReference type="InterPro" id="IPR036812">
    <property type="entry name" value="NAD(P)_OxRdtase_dom_sf"/>
</dbReference>
<evidence type="ECO:0000256" key="3">
    <source>
        <dbReference type="PIRSR" id="PIRSR000097-3"/>
    </source>
</evidence>
<feature type="site" description="Lowers pKa of active site Tyr" evidence="3">
    <location>
        <position position="83"/>
    </location>
</feature>
<dbReference type="Proteomes" id="UP000052167">
    <property type="component" value="Unassembled WGS sequence"/>
</dbReference>
<feature type="binding site" evidence="2">
    <location>
        <position position="116"/>
    </location>
    <ligand>
        <name>substrate</name>
    </ligand>
</feature>
<accession>A0A922P2J2</accession>
<dbReference type="RefSeq" id="WP_037162994.1">
    <property type="nucleotide sequence ID" value="NZ_CAJXID010000001.1"/>
</dbReference>
<evidence type="ECO:0000256" key="1">
    <source>
        <dbReference type="PIRSR" id="PIRSR000097-1"/>
    </source>
</evidence>
<name>A0A922P2J2_9HYPH</name>
<gene>
    <name evidence="5" type="ORF">GV68_14710</name>
</gene>
<dbReference type="InterPro" id="IPR020471">
    <property type="entry name" value="AKR"/>
</dbReference>
<evidence type="ECO:0000256" key="2">
    <source>
        <dbReference type="PIRSR" id="PIRSR000097-2"/>
    </source>
</evidence>
<evidence type="ECO:0000313" key="6">
    <source>
        <dbReference type="Proteomes" id="UP000052167"/>
    </source>
</evidence>
<dbReference type="EMBL" id="JOKJ01000003">
    <property type="protein sequence ID" value="KEQ10179.1"/>
    <property type="molecule type" value="Genomic_DNA"/>
</dbReference>
<reference evidence="5 6" key="1">
    <citation type="submission" date="2014-06" db="EMBL/GenBank/DDBJ databases">
        <title>Rhizobium pelagicum/R2-400B4.</title>
        <authorList>
            <person name="Kimes N.E."/>
            <person name="Lopez-Perez M."/>
        </authorList>
    </citation>
    <scope>NUCLEOTIDE SEQUENCE [LARGE SCALE GENOMIC DNA]</scope>
    <source>
        <strain evidence="5 6">R2-400B4</strain>
    </source>
</reference>
<protein>
    <submittedName>
        <fullName evidence="5">Aldo/keto reductase</fullName>
    </submittedName>
</protein>
<dbReference type="PANTHER" id="PTHR43638">
    <property type="entry name" value="OXIDOREDUCTASE, ALDO/KETO REDUCTASE FAMILY PROTEIN"/>
    <property type="match status" value="1"/>
</dbReference>
<feature type="active site" description="Proton donor" evidence="1">
    <location>
        <position position="58"/>
    </location>
</feature>
<dbReference type="Gene3D" id="3.20.20.100">
    <property type="entry name" value="NADP-dependent oxidoreductase domain"/>
    <property type="match status" value="1"/>
</dbReference>